<dbReference type="Proteomes" id="UP001054945">
    <property type="component" value="Unassembled WGS sequence"/>
</dbReference>
<evidence type="ECO:0000313" key="2">
    <source>
        <dbReference type="Proteomes" id="UP001054945"/>
    </source>
</evidence>
<dbReference type="AlphaFoldDB" id="A0AAV4PCR8"/>
<name>A0AAV4PCR8_CAEEX</name>
<evidence type="ECO:0000313" key="1">
    <source>
        <dbReference type="EMBL" id="GIX93951.1"/>
    </source>
</evidence>
<protein>
    <submittedName>
        <fullName evidence="1">Uncharacterized protein</fullName>
    </submittedName>
</protein>
<organism evidence="1 2">
    <name type="scientific">Caerostris extrusa</name>
    <name type="common">Bark spider</name>
    <name type="synonym">Caerostris bankana</name>
    <dbReference type="NCBI Taxonomy" id="172846"/>
    <lineage>
        <taxon>Eukaryota</taxon>
        <taxon>Metazoa</taxon>
        <taxon>Ecdysozoa</taxon>
        <taxon>Arthropoda</taxon>
        <taxon>Chelicerata</taxon>
        <taxon>Arachnida</taxon>
        <taxon>Araneae</taxon>
        <taxon>Araneomorphae</taxon>
        <taxon>Entelegynae</taxon>
        <taxon>Araneoidea</taxon>
        <taxon>Araneidae</taxon>
        <taxon>Caerostris</taxon>
    </lineage>
</organism>
<reference evidence="1 2" key="1">
    <citation type="submission" date="2021-06" db="EMBL/GenBank/DDBJ databases">
        <title>Caerostris extrusa draft genome.</title>
        <authorList>
            <person name="Kono N."/>
            <person name="Arakawa K."/>
        </authorList>
    </citation>
    <scope>NUCLEOTIDE SEQUENCE [LARGE SCALE GENOMIC DNA]</scope>
</reference>
<accession>A0AAV4PCR8</accession>
<gene>
    <name evidence="1" type="ORF">CEXT_469471</name>
</gene>
<keyword evidence="2" id="KW-1185">Reference proteome</keyword>
<dbReference type="EMBL" id="BPLR01004315">
    <property type="protein sequence ID" value="GIX93951.1"/>
    <property type="molecule type" value="Genomic_DNA"/>
</dbReference>
<comment type="caution">
    <text evidence="1">The sequence shown here is derived from an EMBL/GenBank/DDBJ whole genome shotgun (WGS) entry which is preliminary data.</text>
</comment>
<proteinExistence type="predicted"/>
<sequence length="86" mass="9665">MGTVQLRRGGTATKDLFYADNRVFSSTELSLSEFCCIPSRLSQFVPFIKCSISNLLNLNKVARVVLHTLLGEQLVKDNYVCGWTFC</sequence>